<dbReference type="Proteomes" id="UP000178912">
    <property type="component" value="Unassembled WGS sequence"/>
</dbReference>
<evidence type="ECO:0000256" key="1">
    <source>
        <dbReference type="SAM" id="MobiDB-lite"/>
    </source>
</evidence>
<accession>A0A1E1LMF1</accession>
<dbReference type="AlphaFoldDB" id="A0A1E1LMF1"/>
<feature type="compositionally biased region" description="Low complexity" evidence="1">
    <location>
        <begin position="175"/>
        <end position="193"/>
    </location>
</feature>
<dbReference type="EMBL" id="FJUX01000145">
    <property type="protein sequence ID" value="CZT11687.1"/>
    <property type="molecule type" value="Genomic_DNA"/>
</dbReference>
<gene>
    <name evidence="2" type="ORF">RAG0_15769</name>
</gene>
<keyword evidence="3" id="KW-1185">Reference proteome</keyword>
<protein>
    <submittedName>
        <fullName evidence="2">Uncharacterized protein</fullName>
    </submittedName>
</protein>
<reference evidence="3" key="1">
    <citation type="submission" date="2016-03" db="EMBL/GenBank/DDBJ databases">
        <authorList>
            <person name="Guldener U."/>
        </authorList>
    </citation>
    <scope>NUCLEOTIDE SEQUENCE [LARGE SCALE GENOMIC DNA]</scope>
    <source>
        <strain evidence="3">04CH-RAC-A.6.1</strain>
    </source>
</reference>
<evidence type="ECO:0000313" key="3">
    <source>
        <dbReference type="Proteomes" id="UP000178912"/>
    </source>
</evidence>
<feature type="region of interest" description="Disordered" evidence="1">
    <location>
        <begin position="165"/>
        <end position="193"/>
    </location>
</feature>
<name>A0A1E1LMF1_9HELO</name>
<proteinExistence type="predicted"/>
<evidence type="ECO:0000313" key="2">
    <source>
        <dbReference type="EMBL" id="CZT11687.1"/>
    </source>
</evidence>
<sequence length="207" mass="23245">MRAIAEEEDKFQRERAQNVENDYLNKQSILPFAPLLKGKSTVGKSIRLVPDLVAQSETLQITQAREAQNQDFAVEANLSIGILSEDATLNLGKSLRMVPNLVPQDKAYQIIQGKEKRSNRVKFAMKEHVLWKTNALFDTVMRKRIPRARRRIRGGSAQRVAEALNASIDIEREPGSNSTSESSGFDSFGSSNISRERITKGRENFGI</sequence>
<organism evidence="2 3">
    <name type="scientific">Rhynchosporium agropyri</name>
    <dbReference type="NCBI Taxonomy" id="914238"/>
    <lineage>
        <taxon>Eukaryota</taxon>
        <taxon>Fungi</taxon>
        <taxon>Dikarya</taxon>
        <taxon>Ascomycota</taxon>
        <taxon>Pezizomycotina</taxon>
        <taxon>Leotiomycetes</taxon>
        <taxon>Helotiales</taxon>
        <taxon>Ploettnerulaceae</taxon>
        <taxon>Rhynchosporium</taxon>
    </lineage>
</organism>